<dbReference type="PRINTS" id="PR00038">
    <property type="entry name" value="HTHLUXR"/>
</dbReference>
<dbReference type="InterPro" id="IPR016032">
    <property type="entry name" value="Sig_transdc_resp-reg_C-effctor"/>
</dbReference>
<keyword evidence="3" id="KW-0804">Transcription</keyword>
<dbReference type="Pfam" id="PF13401">
    <property type="entry name" value="AAA_22"/>
    <property type="match status" value="1"/>
</dbReference>
<evidence type="ECO:0000313" key="6">
    <source>
        <dbReference type="Proteomes" id="UP000198519"/>
    </source>
</evidence>
<dbReference type="Gene3D" id="1.25.40.10">
    <property type="entry name" value="Tetratricopeptide repeat domain"/>
    <property type="match status" value="1"/>
</dbReference>
<dbReference type="EMBL" id="FOUE01000001">
    <property type="protein sequence ID" value="SFM00603.1"/>
    <property type="molecule type" value="Genomic_DNA"/>
</dbReference>
<dbReference type="Gene3D" id="1.10.10.10">
    <property type="entry name" value="Winged helix-like DNA-binding domain superfamily/Winged helix DNA-binding domain"/>
    <property type="match status" value="1"/>
</dbReference>
<dbReference type="InterPro" id="IPR036388">
    <property type="entry name" value="WH-like_DNA-bd_sf"/>
</dbReference>
<dbReference type="Pfam" id="PF00196">
    <property type="entry name" value="GerE"/>
    <property type="match status" value="1"/>
</dbReference>
<dbReference type="CDD" id="cd06170">
    <property type="entry name" value="LuxR_C_like"/>
    <property type="match status" value="1"/>
</dbReference>
<dbReference type="SMART" id="SM00421">
    <property type="entry name" value="HTH_LUXR"/>
    <property type="match status" value="1"/>
</dbReference>
<dbReference type="Pfam" id="PF25873">
    <property type="entry name" value="WHD_MalT"/>
    <property type="match status" value="1"/>
</dbReference>
<evidence type="ECO:0000256" key="1">
    <source>
        <dbReference type="ARBA" id="ARBA00023015"/>
    </source>
</evidence>
<keyword evidence="6" id="KW-1185">Reference proteome</keyword>
<dbReference type="InterPro" id="IPR059106">
    <property type="entry name" value="WHD_MalT"/>
</dbReference>
<evidence type="ECO:0000313" key="5">
    <source>
        <dbReference type="EMBL" id="SFM00603.1"/>
    </source>
</evidence>
<protein>
    <submittedName>
        <fullName evidence="5">LuxR family transcriptional regulator, maltose regulon positive regulatory protein</fullName>
    </submittedName>
</protein>
<dbReference type="GO" id="GO:0016887">
    <property type="term" value="F:ATP hydrolysis activity"/>
    <property type="evidence" value="ECO:0007669"/>
    <property type="project" value="InterPro"/>
</dbReference>
<proteinExistence type="predicted"/>
<dbReference type="InterPro" id="IPR049945">
    <property type="entry name" value="AAA_22"/>
</dbReference>
<dbReference type="InterPro" id="IPR000792">
    <property type="entry name" value="Tscrpt_reg_LuxR_C"/>
</dbReference>
<dbReference type="GO" id="GO:0006355">
    <property type="term" value="P:regulation of DNA-templated transcription"/>
    <property type="evidence" value="ECO:0007669"/>
    <property type="project" value="InterPro"/>
</dbReference>
<dbReference type="Gene3D" id="3.40.50.300">
    <property type="entry name" value="P-loop containing nucleotide triphosphate hydrolases"/>
    <property type="match status" value="1"/>
</dbReference>
<dbReference type="OrthoDB" id="1123107at2"/>
<evidence type="ECO:0000256" key="3">
    <source>
        <dbReference type="ARBA" id="ARBA00023163"/>
    </source>
</evidence>
<dbReference type="InterPro" id="IPR027417">
    <property type="entry name" value="P-loop_NTPase"/>
</dbReference>
<keyword evidence="1" id="KW-0805">Transcription regulation</keyword>
<organism evidence="5 6">
    <name type="scientific">Marinobacter zhejiangensis</name>
    <dbReference type="NCBI Taxonomy" id="488535"/>
    <lineage>
        <taxon>Bacteria</taxon>
        <taxon>Pseudomonadati</taxon>
        <taxon>Pseudomonadota</taxon>
        <taxon>Gammaproteobacteria</taxon>
        <taxon>Pseudomonadales</taxon>
        <taxon>Marinobacteraceae</taxon>
        <taxon>Marinobacter</taxon>
    </lineage>
</organism>
<dbReference type="RefSeq" id="WP_092020730.1">
    <property type="nucleotide sequence ID" value="NZ_FOUE01000001.1"/>
</dbReference>
<name>A0A1I4MC22_9GAMM</name>
<dbReference type="InterPro" id="IPR011990">
    <property type="entry name" value="TPR-like_helical_dom_sf"/>
</dbReference>
<dbReference type="SUPFAM" id="SSF52540">
    <property type="entry name" value="P-loop containing nucleoside triphosphate hydrolases"/>
    <property type="match status" value="1"/>
</dbReference>
<gene>
    <name evidence="5" type="ORF">SAMN04487963_0976</name>
</gene>
<dbReference type="SUPFAM" id="SSF48452">
    <property type="entry name" value="TPR-like"/>
    <property type="match status" value="1"/>
</dbReference>
<dbReference type="GO" id="GO:0003677">
    <property type="term" value="F:DNA binding"/>
    <property type="evidence" value="ECO:0007669"/>
    <property type="project" value="UniProtKB-KW"/>
</dbReference>
<keyword evidence="2" id="KW-0238">DNA-binding</keyword>
<dbReference type="SUPFAM" id="SSF46894">
    <property type="entry name" value="C-terminal effector domain of the bipartite response regulators"/>
    <property type="match status" value="1"/>
</dbReference>
<dbReference type="STRING" id="488535.SAMN04487963_0976"/>
<dbReference type="AlphaFoldDB" id="A0A1I4MC22"/>
<dbReference type="PANTHER" id="PTHR44688:SF16">
    <property type="entry name" value="DNA-BINDING TRANSCRIPTIONAL ACTIVATOR DEVR_DOSR"/>
    <property type="match status" value="1"/>
</dbReference>
<sequence>MLIEPLTANSLPSILERSDLIRKLHEGTTGRLTLITAPAGYGKTTLIRRWLAAAPNAATALLSLDERDENQARFFGRLGNTLRAEAPAFDPTAFTPFDSGSNEAPADIADALRQGMLAIEHPVILVIDDFQHLANNPLIIETFNHLLSDPPGCLHLLIASRSEPPLRLSPLRLQQQLIELTSEDLRFNAEEIRLLCQTLDKTPVSANTLDHLLRLTEGWVTGLRLALLAARRNGEEALESFAGHQPDVMAYFGDMVLRGLPDSLYSLCLQSSLFDRMTGPLCDQVLRHSGSALMLEKLARQQLFLMPMEHDPGWYRFHPLLRGFLQTRLERESPELVPVLHRRAAAWFMDTGDFHQALQHAEASKDPQLLGDILETAFKAWSRAGHFSRILFWDERLLGSALLMRTGIVLPLQWSLILSGRFHQAGAILDNFRQSRPEDISADHHRVLVRFLELYLELFQNDTQFIHREDYEDLVRQSRHYDVYPMSLCMAAYHHLQNARPEQALDYAGKSQEALKQAGYHSMADYAGLIVALCHRSLGRPGQATRDVEQAYRAMPANVANRVLRGTAMVVALYDQNRLTEACALCNELLPKLNKTSAIEVTATVYLTYARCLFATGYTDKAAHFLGKLKHILELGHNHRFLSHLLAERLRQAWLSGHKERAEQLAQQAGLPSKLQAGEWDQTRRYTEQRERLGLATSYWLRASGRPAIAARILRVLSQELANTGLVSRALVIDTNRLLVEGPAPEDSRKIVNRLMHDHGLHNMTRNLFDEAPGFNTLLSAATDQGLELPDTYRALYGDLLSPSPASTNPSPMAQLTSREQTIYRLLLEGCNNRQISEQTGNTVSTIKWHLKNIYAKLGVANRTEAVLLASQSDRSRHDV</sequence>
<dbReference type="Proteomes" id="UP000198519">
    <property type="component" value="Unassembled WGS sequence"/>
</dbReference>
<feature type="domain" description="HTH luxR-type" evidence="4">
    <location>
        <begin position="809"/>
        <end position="874"/>
    </location>
</feature>
<dbReference type="PANTHER" id="PTHR44688">
    <property type="entry name" value="DNA-BINDING TRANSCRIPTIONAL ACTIVATOR DEVR_DOSR"/>
    <property type="match status" value="1"/>
</dbReference>
<accession>A0A1I4MC22</accession>
<evidence type="ECO:0000259" key="4">
    <source>
        <dbReference type="PROSITE" id="PS50043"/>
    </source>
</evidence>
<reference evidence="6" key="1">
    <citation type="submission" date="2016-10" db="EMBL/GenBank/DDBJ databases">
        <authorList>
            <person name="Varghese N."/>
            <person name="Submissions S."/>
        </authorList>
    </citation>
    <scope>NUCLEOTIDE SEQUENCE [LARGE SCALE GENOMIC DNA]</scope>
    <source>
        <strain evidence="6">CGMCC 1.7061</strain>
    </source>
</reference>
<dbReference type="PROSITE" id="PS50043">
    <property type="entry name" value="HTH_LUXR_2"/>
    <property type="match status" value="1"/>
</dbReference>
<evidence type="ECO:0000256" key="2">
    <source>
        <dbReference type="ARBA" id="ARBA00023125"/>
    </source>
</evidence>